<keyword evidence="2" id="KW-1185">Reference proteome</keyword>
<protein>
    <submittedName>
        <fullName evidence="1">Uncharacterized protein</fullName>
    </submittedName>
</protein>
<organism evidence="1 2">
    <name type="scientific">Sphagnum jensenii</name>
    <dbReference type="NCBI Taxonomy" id="128206"/>
    <lineage>
        <taxon>Eukaryota</taxon>
        <taxon>Viridiplantae</taxon>
        <taxon>Streptophyta</taxon>
        <taxon>Embryophyta</taxon>
        <taxon>Bryophyta</taxon>
        <taxon>Sphagnophytina</taxon>
        <taxon>Sphagnopsida</taxon>
        <taxon>Sphagnales</taxon>
        <taxon>Sphagnaceae</taxon>
        <taxon>Sphagnum</taxon>
    </lineage>
</organism>
<name>A0ABP1A6G6_9BRYO</name>
<evidence type="ECO:0000313" key="2">
    <source>
        <dbReference type="Proteomes" id="UP001497522"/>
    </source>
</evidence>
<dbReference type="EMBL" id="OZ023702">
    <property type="protein sequence ID" value="CAK9858124.1"/>
    <property type="molecule type" value="Genomic_DNA"/>
</dbReference>
<accession>A0ABP1A6G6</accession>
<gene>
    <name evidence="1" type="ORF">CSSPJE1EN2_LOCUS1119</name>
</gene>
<dbReference type="Proteomes" id="UP001497522">
    <property type="component" value="Chromosome 1"/>
</dbReference>
<proteinExistence type="predicted"/>
<evidence type="ECO:0000313" key="1">
    <source>
        <dbReference type="EMBL" id="CAK9858124.1"/>
    </source>
</evidence>
<reference evidence="1 2" key="1">
    <citation type="submission" date="2024-03" db="EMBL/GenBank/DDBJ databases">
        <authorList>
            <consortium name="ELIXIR-Norway"/>
            <consortium name="Elixir Norway"/>
        </authorList>
    </citation>
    <scope>NUCLEOTIDE SEQUENCE [LARGE SCALE GENOMIC DNA]</scope>
</reference>
<sequence>MLNRMELPSDGTFVERNEIAIRRKSKGRLTKVKQTLIMTLAKHRLHYPTVQHPTTRRLVIMVALQHEFCNDGEHQRDRHYTTSCGAIAHGVTTCGVVARDVGACGVGVHNIVARDNRTCGDAVRSAVTQGVATHDIAAHYTGVHSVAAHGIANNVVAHGGEL</sequence>